<protein>
    <recommendedName>
        <fullName evidence="9">DNA 3'-5' helicase</fullName>
        <ecNumber evidence="9">5.6.2.4</ecNumber>
    </recommendedName>
</protein>
<evidence type="ECO:0000256" key="8">
    <source>
        <dbReference type="ARBA" id="ARBA00034617"/>
    </source>
</evidence>
<name>A0AAF0J455_9BASI</name>
<dbReference type="PROSITE" id="PS51198">
    <property type="entry name" value="UVRD_HELICASE_ATP_BIND"/>
    <property type="match status" value="1"/>
</dbReference>
<dbReference type="InterPro" id="IPR027417">
    <property type="entry name" value="P-loop_NTPase"/>
</dbReference>
<dbReference type="GO" id="GO:0005634">
    <property type="term" value="C:nucleus"/>
    <property type="evidence" value="ECO:0007669"/>
    <property type="project" value="TreeGrafter"/>
</dbReference>
<dbReference type="PANTHER" id="PTHR11070:SF2">
    <property type="entry name" value="ATP-DEPENDENT DNA HELICASE SRS2"/>
    <property type="match status" value="1"/>
</dbReference>
<dbReference type="PROSITE" id="PS51217">
    <property type="entry name" value="UVRD_HELICASE_CTER"/>
    <property type="match status" value="1"/>
</dbReference>
<dbReference type="InterPro" id="IPR000212">
    <property type="entry name" value="DNA_helicase_UvrD/REP"/>
</dbReference>
<evidence type="ECO:0000256" key="9">
    <source>
        <dbReference type="ARBA" id="ARBA00034808"/>
    </source>
</evidence>
<accession>A0AAF0J455</accession>
<evidence type="ECO:0000256" key="7">
    <source>
        <dbReference type="ARBA" id="ARBA00023235"/>
    </source>
</evidence>
<organism evidence="14 15">
    <name type="scientific">Malassezia nana</name>
    <dbReference type="NCBI Taxonomy" id="180528"/>
    <lineage>
        <taxon>Eukaryota</taxon>
        <taxon>Fungi</taxon>
        <taxon>Dikarya</taxon>
        <taxon>Basidiomycota</taxon>
        <taxon>Ustilaginomycotina</taxon>
        <taxon>Malasseziomycetes</taxon>
        <taxon>Malasseziales</taxon>
        <taxon>Malasseziaceae</taxon>
        <taxon>Malassezia</taxon>
    </lineage>
</organism>
<dbReference type="Gene3D" id="1.10.10.160">
    <property type="match status" value="1"/>
</dbReference>
<evidence type="ECO:0000313" key="14">
    <source>
        <dbReference type="EMBL" id="WFD28672.1"/>
    </source>
</evidence>
<dbReference type="InterPro" id="IPR014017">
    <property type="entry name" value="DNA_helicase_UvrD-like_C"/>
</dbReference>
<dbReference type="SUPFAM" id="SSF52540">
    <property type="entry name" value="P-loop containing nucleoside triphosphate hydrolases"/>
    <property type="match status" value="1"/>
</dbReference>
<comment type="catalytic activity">
    <reaction evidence="10">
        <text>ATP + H2O = ADP + phosphate + H(+)</text>
        <dbReference type="Rhea" id="RHEA:13065"/>
        <dbReference type="ChEBI" id="CHEBI:15377"/>
        <dbReference type="ChEBI" id="CHEBI:15378"/>
        <dbReference type="ChEBI" id="CHEBI:30616"/>
        <dbReference type="ChEBI" id="CHEBI:43474"/>
        <dbReference type="ChEBI" id="CHEBI:456216"/>
        <dbReference type="EC" id="5.6.2.4"/>
    </reaction>
</comment>
<dbReference type="GO" id="GO:0000725">
    <property type="term" value="P:recombinational repair"/>
    <property type="evidence" value="ECO:0007669"/>
    <property type="project" value="TreeGrafter"/>
</dbReference>
<feature type="domain" description="UvrD-like helicase ATP-binding" evidence="12">
    <location>
        <begin position="7"/>
        <end position="306"/>
    </location>
</feature>
<keyword evidence="7" id="KW-0413">Isomerase</keyword>
<keyword evidence="6" id="KW-0238">DNA-binding</keyword>
<evidence type="ECO:0000259" key="12">
    <source>
        <dbReference type="PROSITE" id="PS51198"/>
    </source>
</evidence>
<gene>
    <name evidence="14" type="primary">srs2</name>
    <name evidence="14" type="ORF">MNAN1_003685</name>
</gene>
<dbReference type="Pfam" id="PF13361">
    <property type="entry name" value="UvrD_C"/>
    <property type="match status" value="1"/>
</dbReference>
<comment type="catalytic activity">
    <reaction evidence="8">
        <text>Couples ATP hydrolysis with the unwinding of duplex DNA by translocating in the 3'-5' direction.</text>
        <dbReference type="EC" id="5.6.2.4"/>
    </reaction>
</comment>
<dbReference type="EC" id="5.6.2.4" evidence="9"/>
<dbReference type="GO" id="GO:0043138">
    <property type="term" value="F:3'-5' DNA helicase activity"/>
    <property type="evidence" value="ECO:0007669"/>
    <property type="project" value="UniProtKB-EC"/>
</dbReference>
<evidence type="ECO:0000256" key="10">
    <source>
        <dbReference type="ARBA" id="ARBA00048988"/>
    </source>
</evidence>
<keyword evidence="5 11" id="KW-0067">ATP-binding</keyword>
<keyword evidence="3 11" id="KW-0378">Hydrolase</keyword>
<dbReference type="InterPro" id="IPR013986">
    <property type="entry name" value="DExx_box_DNA_helicase_dom_sf"/>
</dbReference>
<evidence type="ECO:0000256" key="4">
    <source>
        <dbReference type="ARBA" id="ARBA00022806"/>
    </source>
</evidence>
<feature type="binding site" evidence="11">
    <location>
        <begin position="28"/>
        <end position="35"/>
    </location>
    <ligand>
        <name>ATP</name>
        <dbReference type="ChEBI" id="CHEBI:30616"/>
    </ligand>
</feature>
<comment type="similarity">
    <text evidence="1">Belongs to the helicase family. UvrD subfamily.</text>
</comment>
<evidence type="ECO:0000256" key="6">
    <source>
        <dbReference type="ARBA" id="ARBA00023125"/>
    </source>
</evidence>
<dbReference type="Gene3D" id="1.10.486.10">
    <property type="entry name" value="PCRA, domain 4"/>
    <property type="match status" value="1"/>
</dbReference>
<evidence type="ECO:0000259" key="13">
    <source>
        <dbReference type="PROSITE" id="PS51217"/>
    </source>
</evidence>
<evidence type="ECO:0000256" key="3">
    <source>
        <dbReference type="ARBA" id="ARBA00022801"/>
    </source>
</evidence>
<evidence type="ECO:0000313" key="15">
    <source>
        <dbReference type="Proteomes" id="UP001213623"/>
    </source>
</evidence>
<evidence type="ECO:0000256" key="11">
    <source>
        <dbReference type="PROSITE-ProRule" id="PRU00560"/>
    </source>
</evidence>
<sequence length="752" mass="84072">MVLALERLSDAQRTAVTWDAAIPLQILAGPGSGKTRVLTTRVAWLVLGDGNREPLDPSRCVVVTFTNKAANEMRERLFALIGEESTKKLVLGTFHATCARFLRRWGRKIGIQANFTIADVDDVYAFFSHHRKRMVKDIIGVHEAAWAAEDILIKLENVLHAISRAKSRCQSPAEFRAWRAGAPGSASARAHAATAQVYEEYQKRLEESNALDFDDLLLLGARLFREHPTLSDQIDHVLVDEFQDTNTVQYELMRLMAASSRCVSVVGDPDQSIYSWRNAEVGNLESMTRDFPSVHRVLLEENYRSTKHILQAAVHVMRQDKQRIEKDLFTAHAQGAPVTVRSFVDADEEAEFLAHEIARQVQCAQGLLTYADMCILLRYNALSRTLEGALQRLGIPYRIMGGLRFFDRAEIRDLLAYLLVIDNPQYSPGVARIINTPRRGIGAKGLESLMQLAQADSMSLLPWLERTADTPGPGVRTAMLQAIRSFVHCLRRVRSAAEQGTPVAELLSMLMQEIHYEEHLRHSDDFATRWENVQELINFASSADAAYHDRTDVTPLRAFLESSALATDATQPHDATPQVTISTCHAAKGLEWPIVFLPASEDGSYPLYRCTTPEEIREERRLYYVAMTRAQTHLYLTHAGRRRMAGEWGTRSVSPYLAPLLPKERGGSLARDAMPVPWSFEAPLIDHASLSTVAAILGRPALTEAAVETHVRAFAESPLSRRFPLPTKKRALPTDESRPMAPVGFVSALRAV</sequence>
<dbReference type="GO" id="GO:0005524">
    <property type="term" value="F:ATP binding"/>
    <property type="evidence" value="ECO:0007669"/>
    <property type="project" value="UniProtKB-UniRule"/>
</dbReference>
<dbReference type="GO" id="GO:0003677">
    <property type="term" value="F:DNA binding"/>
    <property type="evidence" value="ECO:0007669"/>
    <property type="project" value="UniProtKB-KW"/>
</dbReference>
<dbReference type="PANTHER" id="PTHR11070">
    <property type="entry name" value="UVRD / RECB / PCRA DNA HELICASE FAMILY MEMBER"/>
    <property type="match status" value="1"/>
</dbReference>
<dbReference type="Proteomes" id="UP001213623">
    <property type="component" value="Chromosome 7"/>
</dbReference>
<evidence type="ECO:0000256" key="2">
    <source>
        <dbReference type="ARBA" id="ARBA00022741"/>
    </source>
</evidence>
<feature type="domain" description="UvrD-like helicase C-terminal" evidence="13">
    <location>
        <begin position="307"/>
        <end position="589"/>
    </location>
</feature>
<dbReference type="Gene3D" id="3.40.50.300">
    <property type="entry name" value="P-loop containing nucleotide triphosphate hydrolases"/>
    <property type="match status" value="2"/>
</dbReference>
<proteinExistence type="inferred from homology"/>
<dbReference type="Pfam" id="PF00580">
    <property type="entry name" value="UvrD-helicase"/>
    <property type="match status" value="1"/>
</dbReference>
<keyword evidence="4 11" id="KW-0347">Helicase</keyword>
<dbReference type="InterPro" id="IPR014016">
    <property type="entry name" value="UvrD-like_ATP-bd"/>
</dbReference>
<keyword evidence="2 11" id="KW-0547">Nucleotide-binding</keyword>
<dbReference type="EMBL" id="CP119898">
    <property type="protein sequence ID" value="WFD28672.1"/>
    <property type="molecule type" value="Genomic_DNA"/>
</dbReference>
<evidence type="ECO:0000256" key="1">
    <source>
        <dbReference type="ARBA" id="ARBA00009922"/>
    </source>
</evidence>
<keyword evidence="15" id="KW-1185">Reference proteome</keyword>
<dbReference type="CDD" id="cd17932">
    <property type="entry name" value="DEXQc_UvrD"/>
    <property type="match status" value="1"/>
</dbReference>
<reference evidence="14" key="1">
    <citation type="submission" date="2023-03" db="EMBL/GenBank/DDBJ databases">
        <title>Mating type loci evolution in Malassezia.</title>
        <authorList>
            <person name="Coelho M.A."/>
        </authorList>
    </citation>
    <scope>NUCLEOTIDE SEQUENCE</scope>
    <source>
        <strain evidence="14">CBS 9557</strain>
    </source>
</reference>
<dbReference type="GO" id="GO:0016787">
    <property type="term" value="F:hydrolase activity"/>
    <property type="evidence" value="ECO:0007669"/>
    <property type="project" value="UniProtKB-UniRule"/>
</dbReference>
<evidence type="ECO:0000256" key="5">
    <source>
        <dbReference type="ARBA" id="ARBA00022840"/>
    </source>
</evidence>
<dbReference type="AlphaFoldDB" id="A0AAF0J455"/>